<dbReference type="InterPro" id="IPR036249">
    <property type="entry name" value="Thioredoxin-like_sf"/>
</dbReference>
<dbReference type="PATRIC" id="fig|1454001.3.peg.1648"/>
<keyword evidence="6" id="KW-1185">Reference proteome</keyword>
<dbReference type="SUPFAM" id="SSF52833">
    <property type="entry name" value="Thioredoxin-like"/>
    <property type="match status" value="1"/>
</dbReference>
<keyword evidence="3" id="KW-1015">Disulfide bond</keyword>
<organism evidence="5 6">
    <name type="scientific">Candidatus Accumulibacter adjunctus</name>
    <dbReference type="NCBI Taxonomy" id="1454001"/>
    <lineage>
        <taxon>Bacteria</taxon>
        <taxon>Pseudomonadati</taxon>
        <taxon>Pseudomonadota</taxon>
        <taxon>Betaproteobacteria</taxon>
        <taxon>Candidatus Accumulibacter</taxon>
    </lineage>
</organism>
<evidence type="ECO:0000256" key="2">
    <source>
        <dbReference type="PIRSR" id="PIRSR603782-1"/>
    </source>
</evidence>
<name>A0A011PNW6_9PROT</name>
<dbReference type="AlphaFoldDB" id="A0A011PNW6"/>
<accession>A0A011PNW6</accession>
<comment type="caution">
    <text evidence="5">The sequence shown here is derived from an EMBL/GenBank/DDBJ whole genome shotgun (WGS) entry which is preliminary data.</text>
</comment>
<dbReference type="EMBL" id="JFAX01000007">
    <property type="protein sequence ID" value="EXI67964.1"/>
    <property type="molecule type" value="Genomic_DNA"/>
</dbReference>
<proteinExistence type="inferred from homology"/>
<comment type="similarity">
    <text evidence="1">Belongs to the SCO1/2 family.</text>
</comment>
<feature type="binding site" evidence="2">
    <location>
        <position position="72"/>
    </location>
    <ligand>
        <name>Cu cation</name>
        <dbReference type="ChEBI" id="CHEBI:23378"/>
    </ligand>
</feature>
<evidence type="ECO:0000256" key="3">
    <source>
        <dbReference type="PIRSR" id="PIRSR603782-2"/>
    </source>
</evidence>
<feature type="binding site" evidence="2">
    <location>
        <position position="159"/>
    </location>
    <ligand>
        <name>Cu cation</name>
        <dbReference type="ChEBI" id="CHEBI:23378"/>
    </ligand>
</feature>
<gene>
    <name evidence="5" type="ORF">AW08_01569</name>
</gene>
<evidence type="ECO:0000313" key="6">
    <source>
        <dbReference type="Proteomes" id="UP000020218"/>
    </source>
</evidence>
<dbReference type="FunFam" id="3.40.30.10:FF:000013">
    <property type="entry name" value="Blast:Protein SCO1 homolog, mitochondrial"/>
    <property type="match status" value="1"/>
</dbReference>
<dbReference type="Gene3D" id="3.40.30.10">
    <property type="entry name" value="Glutaredoxin"/>
    <property type="match status" value="1"/>
</dbReference>
<feature type="signal peptide" evidence="4">
    <location>
        <begin position="1"/>
        <end position="24"/>
    </location>
</feature>
<protein>
    <submittedName>
        <fullName evidence="5">SCO1/SenC</fullName>
    </submittedName>
</protein>
<feature type="disulfide bond" description="Redox-active" evidence="3">
    <location>
        <begin position="68"/>
        <end position="72"/>
    </location>
</feature>
<evidence type="ECO:0000313" key="5">
    <source>
        <dbReference type="EMBL" id="EXI67964.1"/>
    </source>
</evidence>
<evidence type="ECO:0000256" key="4">
    <source>
        <dbReference type="SAM" id="SignalP"/>
    </source>
</evidence>
<reference evidence="5" key="1">
    <citation type="submission" date="2014-02" db="EMBL/GenBank/DDBJ databases">
        <title>Expanding our view of genomic diversity in Candidatus Accumulibacter clades.</title>
        <authorList>
            <person name="Skennerton C.T."/>
            <person name="Barr J.J."/>
            <person name="Slater F.R."/>
            <person name="Bond P.L."/>
            <person name="Tyson G.W."/>
        </authorList>
    </citation>
    <scope>NUCLEOTIDE SEQUENCE [LARGE SCALE GENOMIC DNA]</scope>
</reference>
<dbReference type="CDD" id="cd02968">
    <property type="entry name" value="SCO"/>
    <property type="match status" value="1"/>
</dbReference>
<dbReference type="Proteomes" id="UP000020218">
    <property type="component" value="Unassembled WGS sequence"/>
</dbReference>
<dbReference type="InterPro" id="IPR003782">
    <property type="entry name" value="SCO1/SenC"/>
</dbReference>
<evidence type="ECO:0000256" key="1">
    <source>
        <dbReference type="ARBA" id="ARBA00010996"/>
    </source>
</evidence>
<keyword evidence="2" id="KW-0186">Copper</keyword>
<feature type="binding site" evidence="2">
    <location>
        <position position="68"/>
    </location>
    <ligand>
        <name>Cu cation</name>
        <dbReference type="ChEBI" id="CHEBI:23378"/>
    </ligand>
</feature>
<keyword evidence="2" id="KW-0479">Metal-binding</keyword>
<sequence length="211" mass="22770">MSRSFGVALCVAFFLVLIGQRAAADDGVADSPAGLPARYLLTDANGRAVSNEDFPGRLQLISFGYTFCPDVCPTTLAEMAAVLGALGPDAERLQAIFISVDPERDTASMLRSYLSFFDPRIIGLSGSPALVRRAADHFGVRYEQVREPGAPADQYAVDHSVGMFLLSTDGRYLRRFAYATPAPEIAARIREIMSASPPRPGQQRQPAATSR</sequence>
<dbReference type="GO" id="GO:0046872">
    <property type="term" value="F:metal ion binding"/>
    <property type="evidence" value="ECO:0007669"/>
    <property type="project" value="UniProtKB-KW"/>
</dbReference>
<dbReference type="PANTHER" id="PTHR12151">
    <property type="entry name" value="ELECTRON TRANSPORT PROTIN SCO1/SENC FAMILY MEMBER"/>
    <property type="match status" value="1"/>
</dbReference>
<feature type="chain" id="PRO_5001462879" evidence="4">
    <location>
        <begin position="25"/>
        <end position="211"/>
    </location>
</feature>
<dbReference type="Pfam" id="PF02630">
    <property type="entry name" value="SCO1-SenC"/>
    <property type="match status" value="1"/>
</dbReference>
<keyword evidence="4" id="KW-0732">Signal</keyword>
<dbReference type="STRING" id="1454001.AW08_01569"/>
<dbReference type="PANTHER" id="PTHR12151:SF25">
    <property type="entry name" value="LINALOOL DEHYDRATASE_ISOMERASE DOMAIN-CONTAINING PROTEIN"/>
    <property type="match status" value="1"/>
</dbReference>